<dbReference type="PANTHER" id="PTHR46825">
    <property type="entry name" value="D-ALANYL-D-ALANINE-CARBOXYPEPTIDASE/ENDOPEPTIDASE AMPH"/>
    <property type="match status" value="1"/>
</dbReference>
<feature type="domain" description="Beta-lactamase-related" evidence="1">
    <location>
        <begin position="32"/>
        <end position="107"/>
    </location>
</feature>
<dbReference type="InterPro" id="IPR012338">
    <property type="entry name" value="Beta-lactam/transpept-like"/>
</dbReference>
<gene>
    <name evidence="2" type="ORF">EPI11_06600</name>
</gene>
<proteinExistence type="predicted"/>
<name>A0A444HD55_9FLAO</name>
<dbReference type="InterPro" id="IPR050491">
    <property type="entry name" value="AmpC-like"/>
</dbReference>
<keyword evidence="3" id="KW-1185">Reference proteome</keyword>
<evidence type="ECO:0000313" key="2">
    <source>
        <dbReference type="EMBL" id="RWX01698.1"/>
    </source>
</evidence>
<dbReference type="Pfam" id="PF00144">
    <property type="entry name" value="Beta-lactamase"/>
    <property type="match status" value="1"/>
</dbReference>
<dbReference type="InterPro" id="IPR001466">
    <property type="entry name" value="Beta-lactam-related"/>
</dbReference>
<evidence type="ECO:0000259" key="1">
    <source>
        <dbReference type="Pfam" id="PF00144"/>
    </source>
</evidence>
<dbReference type="PANTHER" id="PTHR46825:SF9">
    <property type="entry name" value="BETA-LACTAMASE-RELATED DOMAIN-CONTAINING PROTEIN"/>
    <property type="match status" value="1"/>
</dbReference>
<sequence length="117" mass="13397">MLISCNSYGQKSDDYSSKIDGLIQTTNPRRFNGVIFITKDGKTKYSKASGYSDIKKNLLLQRTIFAFSPNNKQITAVLVLKEVEKRNIDLYKSIKTYLPDLKQTWADSVGNFKNHRL</sequence>
<dbReference type="OrthoDB" id="9793489at2"/>
<protein>
    <recommendedName>
        <fullName evidence="1">Beta-lactamase-related domain-containing protein</fullName>
    </recommendedName>
</protein>
<accession>A0A444HD55</accession>
<dbReference type="Proteomes" id="UP000287527">
    <property type="component" value="Unassembled WGS sequence"/>
</dbReference>
<dbReference type="Gene3D" id="3.40.710.10">
    <property type="entry name" value="DD-peptidase/beta-lactamase superfamily"/>
    <property type="match status" value="1"/>
</dbReference>
<comment type="caution">
    <text evidence="2">The sequence shown here is derived from an EMBL/GenBank/DDBJ whole genome shotgun (WGS) entry which is preliminary data.</text>
</comment>
<dbReference type="AlphaFoldDB" id="A0A444HD55"/>
<organism evidence="2 3">
    <name type="scientific">Flavobacterium cerinum</name>
    <dbReference type="NCBI Taxonomy" id="2502784"/>
    <lineage>
        <taxon>Bacteria</taxon>
        <taxon>Pseudomonadati</taxon>
        <taxon>Bacteroidota</taxon>
        <taxon>Flavobacteriia</taxon>
        <taxon>Flavobacteriales</taxon>
        <taxon>Flavobacteriaceae</taxon>
        <taxon>Flavobacterium</taxon>
    </lineage>
</organism>
<evidence type="ECO:0000313" key="3">
    <source>
        <dbReference type="Proteomes" id="UP000287527"/>
    </source>
</evidence>
<dbReference type="SUPFAM" id="SSF56601">
    <property type="entry name" value="beta-lactamase/transpeptidase-like"/>
    <property type="match status" value="1"/>
</dbReference>
<reference evidence="2 3" key="1">
    <citation type="submission" date="2019-01" db="EMBL/GenBank/DDBJ databases">
        <title>Flavobacterium sp. nov.,isolated from freshwater.</title>
        <authorList>
            <person name="Zhang R."/>
            <person name="Du Z.-J."/>
        </authorList>
    </citation>
    <scope>NUCLEOTIDE SEQUENCE [LARGE SCALE GENOMIC DNA]</scope>
    <source>
        <strain evidence="2 3">1E403</strain>
    </source>
</reference>
<dbReference type="EMBL" id="SBII01000003">
    <property type="protein sequence ID" value="RWX01698.1"/>
    <property type="molecule type" value="Genomic_DNA"/>
</dbReference>